<proteinExistence type="predicted"/>
<evidence type="ECO:0000256" key="1">
    <source>
        <dbReference type="SAM" id="SignalP"/>
    </source>
</evidence>
<dbReference type="RefSeq" id="WP_274054873.1">
    <property type="nucleotide sequence ID" value="NZ_CP059693.1"/>
</dbReference>
<dbReference type="EMBL" id="CP059693">
    <property type="protein sequence ID" value="WDE14319.1"/>
    <property type="molecule type" value="Genomic_DNA"/>
</dbReference>
<keyword evidence="1" id="KW-0732">Signal</keyword>
<name>A0ABY7VM74_9GAMM</name>
<evidence type="ECO:0000313" key="2">
    <source>
        <dbReference type="EMBL" id="WDE14319.1"/>
    </source>
</evidence>
<sequence>MKIIKPVTSLVLASGLLLSSHAISAGTFVTTCGFNPTQIFDPVERTYTSSSGYQQCPSYIYVSGVRYYHIYTLHDGQFQP</sequence>
<feature type="chain" id="PRO_5046251275" evidence="1">
    <location>
        <begin position="26"/>
        <end position="80"/>
    </location>
</feature>
<reference evidence="2 3" key="1">
    <citation type="journal article" date="2022" name="Mar. Drugs">
        <title>Bioassay-Guided Fractionation Leads to the Detection of Cholic Acid Generated by the Rare Thalassomonas sp.</title>
        <authorList>
            <person name="Pheiffer F."/>
            <person name="Schneider Y.K."/>
            <person name="Hansen E.H."/>
            <person name="Andersen J.H."/>
            <person name="Isaksson J."/>
            <person name="Busche T."/>
            <person name="R C."/>
            <person name="Kalinowski J."/>
            <person name="Zyl L.V."/>
            <person name="Trindade M."/>
        </authorList>
    </citation>
    <scope>NUCLEOTIDE SEQUENCE [LARGE SCALE GENOMIC DNA]</scope>
    <source>
        <strain evidence="2 3">A5K-61T</strain>
    </source>
</reference>
<keyword evidence="3" id="KW-1185">Reference proteome</keyword>
<dbReference type="Proteomes" id="UP001215231">
    <property type="component" value="Chromosome"/>
</dbReference>
<feature type="signal peptide" evidence="1">
    <location>
        <begin position="1"/>
        <end position="25"/>
    </location>
</feature>
<accession>A0ABY7VM74</accession>
<gene>
    <name evidence="2" type="ORF">H3N35_13380</name>
</gene>
<organism evidence="2 3">
    <name type="scientific">Thalassomonas haliotis</name>
    <dbReference type="NCBI Taxonomy" id="485448"/>
    <lineage>
        <taxon>Bacteria</taxon>
        <taxon>Pseudomonadati</taxon>
        <taxon>Pseudomonadota</taxon>
        <taxon>Gammaproteobacteria</taxon>
        <taxon>Alteromonadales</taxon>
        <taxon>Colwelliaceae</taxon>
        <taxon>Thalassomonas</taxon>
    </lineage>
</organism>
<protein>
    <submittedName>
        <fullName evidence="2">Uncharacterized protein</fullName>
    </submittedName>
</protein>
<evidence type="ECO:0000313" key="3">
    <source>
        <dbReference type="Proteomes" id="UP001215231"/>
    </source>
</evidence>